<evidence type="ECO:0000313" key="2">
    <source>
        <dbReference type="EMBL" id="PWW22528.1"/>
    </source>
</evidence>
<dbReference type="EMBL" id="QGTX01000001">
    <property type="protein sequence ID" value="PWW22528.1"/>
    <property type="molecule type" value="Genomic_DNA"/>
</dbReference>
<keyword evidence="3" id="KW-1185">Reference proteome</keyword>
<name>A0A317QFR9_9ACTN</name>
<dbReference type="SUPFAM" id="SSF52980">
    <property type="entry name" value="Restriction endonuclease-like"/>
    <property type="match status" value="1"/>
</dbReference>
<protein>
    <submittedName>
        <fullName evidence="2">Uncharacterized protein DUF559</fullName>
    </submittedName>
</protein>
<dbReference type="Gene3D" id="3.40.960.10">
    <property type="entry name" value="VSR Endonuclease"/>
    <property type="match status" value="1"/>
</dbReference>
<sequence length="275" mass="30147">MALEAGITDRQLRHPAVTHLSRDTYLPRALAGDTDARLAAVLLTAPPGAVLSHTTAADLWDVAVPLLPAGDVRVHLTVPPGSRSESRRDRLVHRTLVPEQDATRRRSFPVTTPERTWRDLAGVLPEGALLAVTDQLLARWCSRADLERQLAGRPTGRGCARARAVLPVADPAAESPMESVLRWLVHAAGLPAPVLQYVVRDDAGRFLARADLAWPDQRVLVEFDGDVHRERDVFVGDLRRQNRVVGAGWTVLRFTSADTLGRPDDVVAGIRRALR</sequence>
<proteinExistence type="predicted"/>
<feature type="domain" description="DUF559" evidence="1">
    <location>
        <begin position="211"/>
        <end position="274"/>
    </location>
</feature>
<evidence type="ECO:0000259" key="1">
    <source>
        <dbReference type="Pfam" id="PF04480"/>
    </source>
</evidence>
<organism evidence="2 3">
    <name type="scientific">Geodermatophilus normandii</name>
    <dbReference type="NCBI Taxonomy" id="1137989"/>
    <lineage>
        <taxon>Bacteria</taxon>
        <taxon>Bacillati</taxon>
        <taxon>Actinomycetota</taxon>
        <taxon>Actinomycetes</taxon>
        <taxon>Geodermatophilales</taxon>
        <taxon>Geodermatophilaceae</taxon>
        <taxon>Geodermatophilus</taxon>
    </lineage>
</organism>
<evidence type="ECO:0000313" key="3">
    <source>
        <dbReference type="Proteomes" id="UP000246661"/>
    </source>
</evidence>
<reference evidence="3" key="1">
    <citation type="submission" date="2018-05" db="EMBL/GenBank/DDBJ databases">
        <authorList>
            <person name="Klenk H.-P."/>
            <person name="Huntemann M."/>
            <person name="Clum A."/>
            <person name="Pillay M."/>
            <person name="Palaniappan K."/>
            <person name="Varghese N."/>
            <person name="Mikhailova N."/>
            <person name="Stamatis D."/>
            <person name="Reddy T."/>
            <person name="Daum C."/>
            <person name="Shapiro N."/>
            <person name="Ivanova N."/>
            <person name="Kyrpides N."/>
            <person name="Woyke T."/>
        </authorList>
    </citation>
    <scope>NUCLEOTIDE SEQUENCE [LARGE SCALE GENOMIC DNA]</scope>
    <source>
        <strain evidence="3">DSM 45417</strain>
    </source>
</reference>
<comment type="caution">
    <text evidence="2">The sequence shown here is derived from an EMBL/GenBank/DDBJ whole genome shotgun (WGS) entry which is preliminary data.</text>
</comment>
<dbReference type="InterPro" id="IPR007569">
    <property type="entry name" value="DUF559"/>
</dbReference>
<gene>
    <name evidence="2" type="ORF">JD79_01682</name>
</gene>
<dbReference type="Pfam" id="PF04480">
    <property type="entry name" value="DUF559"/>
    <property type="match status" value="1"/>
</dbReference>
<dbReference type="AlphaFoldDB" id="A0A317QFR9"/>
<dbReference type="InterPro" id="IPR011335">
    <property type="entry name" value="Restrct_endonuc-II-like"/>
</dbReference>
<dbReference type="Proteomes" id="UP000246661">
    <property type="component" value="Unassembled WGS sequence"/>
</dbReference>
<accession>A0A317QFR9</accession>